<dbReference type="Gene3D" id="1.10.10.10">
    <property type="entry name" value="Winged helix-like DNA-binding domain superfamily/Winged helix DNA-binding domain"/>
    <property type="match status" value="1"/>
</dbReference>
<dbReference type="Proteomes" id="UP000034324">
    <property type="component" value="Unassembled WGS sequence"/>
</dbReference>
<protein>
    <recommendedName>
        <fullName evidence="3">Cell filamentation protein Fic</fullName>
    </recommendedName>
</protein>
<evidence type="ECO:0000313" key="2">
    <source>
        <dbReference type="Proteomes" id="UP000034324"/>
    </source>
</evidence>
<organism evidence="1 2">
    <name type="scientific">Candidatus Daviesbacteria bacterium GW2011_GWF2_38_6</name>
    <dbReference type="NCBI Taxonomy" id="1618432"/>
    <lineage>
        <taxon>Bacteria</taxon>
        <taxon>Candidatus Daviesiibacteriota</taxon>
    </lineage>
</organism>
<proteinExistence type="predicted"/>
<evidence type="ECO:0008006" key="3">
    <source>
        <dbReference type="Google" id="ProtNLM"/>
    </source>
</evidence>
<name>A0A0G0KHT0_9BACT</name>
<evidence type="ECO:0000313" key="1">
    <source>
        <dbReference type="EMBL" id="KKQ78342.1"/>
    </source>
</evidence>
<sequence length="84" mass="9799">MKKGKQIIKQNEFTEFLLYTTPNGKVKVEIFLHNENIWLTQARIAELFGVNRPAITKHLKNIFETKELNKKSVSSILEHTAKNF</sequence>
<dbReference type="AlphaFoldDB" id="A0A0G0KHT0"/>
<comment type="caution">
    <text evidence="1">The sequence shown here is derived from an EMBL/GenBank/DDBJ whole genome shotgun (WGS) entry which is preliminary data.</text>
</comment>
<gene>
    <name evidence="1" type="ORF">US99_C0024G0009</name>
</gene>
<reference evidence="1 2" key="1">
    <citation type="journal article" date="2015" name="Nature">
        <title>rRNA introns, odd ribosomes, and small enigmatic genomes across a large radiation of phyla.</title>
        <authorList>
            <person name="Brown C.T."/>
            <person name="Hug L.A."/>
            <person name="Thomas B.C."/>
            <person name="Sharon I."/>
            <person name="Castelle C.J."/>
            <person name="Singh A."/>
            <person name="Wilkins M.J."/>
            <person name="Williams K.H."/>
            <person name="Banfield J.F."/>
        </authorList>
    </citation>
    <scope>NUCLEOTIDE SEQUENCE [LARGE SCALE GENOMIC DNA]</scope>
</reference>
<dbReference type="PANTHER" id="PTHR35810:SF1">
    <property type="entry name" value="CYTOPLASMIC PROTEIN"/>
    <property type="match status" value="1"/>
</dbReference>
<dbReference type="PANTHER" id="PTHR35810">
    <property type="entry name" value="CYTOPLASMIC PROTEIN-RELATED"/>
    <property type="match status" value="1"/>
</dbReference>
<dbReference type="InterPro" id="IPR036388">
    <property type="entry name" value="WH-like_DNA-bd_sf"/>
</dbReference>
<dbReference type="EMBL" id="LBVC01000024">
    <property type="protein sequence ID" value="KKQ78342.1"/>
    <property type="molecule type" value="Genomic_DNA"/>
</dbReference>
<accession>A0A0G0KHT0</accession>